<dbReference type="InterPro" id="IPR000873">
    <property type="entry name" value="AMP-dep_synth/lig_dom"/>
</dbReference>
<dbReference type="Gene3D" id="3.40.50.12780">
    <property type="entry name" value="N-terminal domain of ligase-like"/>
    <property type="match status" value="1"/>
</dbReference>
<keyword evidence="4" id="KW-1185">Reference proteome</keyword>
<dbReference type="RefSeq" id="WP_045843543.1">
    <property type="nucleotide sequence ID" value="NZ_CP083405.1"/>
</dbReference>
<dbReference type="PROSITE" id="PS00455">
    <property type="entry name" value="AMP_BINDING"/>
    <property type="match status" value="1"/>
</dbReference>
<accession>A0A0F4ET66</accession>
<feature type="domain" description="AMP-binding enzyme C-terminal" evidence="2">
    <location>
        <begin position="437"/>
        <end position="517"/>
    </location>
</feature>
<dbReference type="InterPro" id="IPR025110">
    <property type="entry name" value="AMP-bd_C"/>
</dbReference>
<organism evidence="3 4">
    <name type="scientific">Mycobacterium lepromatosis</name>
    <dbReference type="NCBI Taxonomy" id="480418"/>
    <lineage>
        <taxon>Bacteria</taxon>
        <taxon>Bacillati</taxon>
        <taxon>Actinomycetota</taxon>
        <taxon>Actinomycetes</taxon>
        <taxon>Mycobacteriales</taxon>
        <taxon>Mycobacteriaceae</taxon>
        <taxon>Mycobacterium</taxon>
    </lineage>
</organism>
<dbReference type="SUPFAM" id="SSF56801">
    <property type="entry name" value="Acetyl-CoA synthetase-like"/>
    <property type="match status" value="1"/>
</dbReference>
<dbReference type="PATRIC" id="fig|480418.6.peg.4133"/>
<sequence length="537" mass="57312">MSPLPPTVLERILKQAHERPGAIALRRSDGTSELRYGQLIAEVNGLAARLSAQPISQGSRVLIISDNGPETYLSVLACAKLGAIAVMVDGNLPPATISRFSEISDPSAVLVARKCKIDSSSLPEVLHSIPAITVNTTTDATYSACSLDADYLAGNLNHGADDPLAMIFTSGTTGEPKAVLLPNRTFFAIPDILREKDLNWIDWVVSETTYSPLSATHIGGLWWILNCLMHGGLCITGGADTSSLTEVLNANTVATTCLVPTLLSKLVYELKFRDVVVPPLRLIVYGGSRGVASDVRFIEAAGVRTAQFYGLSETGCTALCLPTDNGSIYKIEAGAVGRPYPGVEVYLANPNGGGPTIADTASSSASSSSASFGTLWIKSPANMLGYWNNPERTREILVDGWVNTGDLVERREDGFFYIKGRSSEMIVSGGVNIVPDEVDRIAESVSGVREATCYEIPDAHFGALVGLAVVPSAELNESTTIELKRRIAARYRRESESMARPSKIVIVRDIPRTQSGKVMRATLAAALNGEQLGNGRS</sequence>
<evidence type="ECO:0000259" key="2">
    <source>
        <dbReference type="Pfam" id="PF13193"/>
    </source>
</evidence>
<dbReference type="NCBIfam" id="NF004515">
    <property type="entry name" value="PRK05857.1"/>
    <property type="match status" value="1"/>
</dbReference>
<evidence type="ECO:0000313" key="3">
    <source>
        <dbReference type="EMBL" id="KJX74825.1"/>
    </source>
</evidence>
<dbReference type="Pfam" id="PF13193">
    <property type="entry name" value="AMP-binding_C"/>
    <property type="match status" value="1"/>
</dbReference>
<dbReference type="Gene3D" id="3.30.300.30">
    <property type="match status" value="1"/>
</dbReference>
<dbReference type="PANTHER" id="PTHR43767">
    <property type="entry name" value="LONG-CHAIN-FATTY-ACID--COA LIGASE"/>
    <property type="match status" value="1"/>
</dbReference>
<dbReference type="EMBL" id="JRPY01000087">
    <property type="protein sequence ID" value="KJX74825.1"/>
    <property type="molecule type" value="Genomic_DNA"/>
</dbReference>
<comment type="caution">
    <text evidence="3">The sequence shown here is derived from an EMBL/GenBank/DDBJ whole genome shotgun (WGS) entry which is preliminary data.</text>
</comment>
<evidence type="ECO:0000259" key="1">
    <source>
        <dbReference type="Pfam" id="PF00501"/>
    </source>
</evidence>
<gene>
    <name evidence="3" type="primary">fadD10</name>
    <name evidence="3" type="ORF">MLPM_1994</name>
</gene>
<dbReference type="PANTHER" id="PTHR43767:SF1">
    <property type="entry name" value="NONRIBOSOMAL PEPTIDE SYNTHASE PES1 (EUROFUNG)-RELATED"/>
    <property type="match status" value="1"/>
</dbReference>
<reference evidence="3 4" key="1">
    <citation type="journal article" date="2015" name="Proc. Natl. Acad. Sci. U.S.A.">
        <title>Insight into the evolution and origin of leprosy bacilli from the genome sequence of Mycobacterium lepromatosis.</title>
        <authorList>
            <person name="Singh P."/>
            <person name="Benjak A."/>
            <person name="Schuenemann V.J."/>
            <person name="Herbig A."/>
            <person name="Avanzi C."/>
            <person name="Busso P."/>
            <person name="Nieselt K."/>
            <person name="Krause J."/>
            <person name="Vera-Cabrera L."/>
            <person name="Cole S.T."/>
        </authorList>
    </citation>
    <scope>NUCLEOTIDE SEQUENCE [LARGE SCALE GENOMIC DNA]</scope>
    <source>
        <strain evidence="3 4">Mx1-22A</strain>
    </source>
</reference>
<dbReference type="Pfam" id="PF00501">
    <property type="entry name" value="AMP-binding"/>
    <property type="match status" value="1"/>
</dbReference>
<dbReference type="STRING" id="480418.GCA_000975265_02778"/>
<protein>
    <submittedName>
        <fullName evidence="3">Acyl-CoA synthetase</fullName>
    </submittedName>
</protein>
<evidence type="ECO:0000313" key="4">
    <source>
        <dbReference type="Proteomes" id="UP000053699"/>
    </source>
</evidence>
<proteinExistence type="predicted"/>
<dbReference type="GO" id="GO:0016878">
    <property type="term" value="F:acid-thiol ligase activity"/>
    <property type="evidence" value="ECO:0007669"/>
    <property type="project" value="UniProtKB-ARBA"/>
</dbReference>
<dbReference type="InterPro" id="IPR050237">
    <property type="entry name" value="ATP-dep_AMP-bd_enzyme"/>
</dbReference>
<dbReference type="InterPro" id="IPR042099">
    <property type="entry name" value="ANL_N_sf"/>
</dbReference>
<dbReference type="InterPro" id="IPR020845">
    <property type="entry name" value="AMP-binding_CS"/>
</dbReference>
<name>A0A0F4ET66_9MYCO</name>
<dbReference type="AlphaFoldDB" id="A0A0F4ET66"/>
<feature type="domain" description="AMP-dependent synthetase/ligase" evidence="1">
    <location>
        <begin position="14"/>
        <end position="387"/>
    </location>
</feature>
<dbReference type="InterPro" id="IPR045851">
    <property type="entry name" value="AMP-bd_C_sf"/>
</dbReference>
<dbReference type="OrthoDB" id="4593279at2"/>
<dbReference type="Proteomes" id="UP000053699">
    <property type="component" value="Unassembled WGS sequence"/>
</dbReference>